<accession>A0A9Q3IPB4</accession>
<gene>
    <name evidence="1" type="ORF">O181_087257</name>
</gene>
<sequence>MEEAQAKKGQLKDYKSFKEVDEKTYEMLLQFLRKKNPNLKDYQNGKNARPEEVLRNYMKEKKEIVWKMDIKLSAKTPNEIIQFKTSKGFQIGRIAHILDLEREELHRGPIILVEDLIPVQQQNSTYNILDAFVLPWDVHHLTISHFLHFVSTSDVFGLCAYVNLPAWTLGCPRTSILVNPVNKLLALEQQFL</sequence>
<reference evidence="1" key="1">
    <citation type="submission" date="2021-03" db="EMBL/GenBank/DDBJ databases">
        <title>Draft genome sequence of rust myrtle Austropuccinia psidii MF-1, a brazilian biotype.</title>
        <authorList>
            <person name="Quecine M.C."/>
            <person name="Pachon D.M.R."/>
            <person name="Bonatelli M.L."/>
            <person name="Correr F.H."/>
            <person name="Franceschini L.M."/>
            <person name="Leite T.F."/>
            <person name="Margarido G.R.A."/>
            <person name="Almeida C.A."/>
            <person name="Ferrarezi J.A."/>
            <person name="Labate C.A."/>
        </authorList>
    </citation>
    <scope>NUCLEOTIDE SEQUENCE</scope>
    <source>
        <strain evidence="1">MF-1</strain>
    </source>
</reference>
<evidence type="ECO:0000313" key="1">
    <source>
        <dbReference type="EMBL" id="MBW0547542.1"/>
    </source>
</evidence>
<dbReference type="OrthoDB" id="2505141at2759"/>
<dbReference type="Proteomes" id="UP000765509">
    <property type="component" value="Unassembled WGS sequence"/>
</dbReference>
<organism evidence="1 2">
    <name type="scientific">Austropuccinia psidii MF-1</name>
    <dbReference type="NCBI Taxonomy" id="1389203"/>
    <lineage>
        <taxon>Eukaryota</taxon>
        <taxon>Fungi</taxon>
        <taxon>Dikarya</taxon>
        <taxon>Basidiomycota</taxon>
        <taxon>Pucciniomycotina</taxon>
        <taxon>Pucciniomycetes</taxon>
        <taxon>Pucciniales</taxon>
        <taxon>Sphaerophragmiaceae</taxon>
        <taxon>Austropuccinia</taxon>
    </lineage>
</organism>
<proteinExistence type="predicted"/>
<evidence type="ECO:0000313" key="2">
    <source>
        <dbReference type="Proteomes" id="UP000765509"/>
    </source>
</evidence>
<dbReference type="AlphaFoldDB" id="A0A9Q3IPB4"/>
<dbReference type="EMBL" id="AVOT02052620">
    <property type="protein sequence ID" value="MBW0547542.1"/>
    <property type="molecule type" value="Genomic_DNA"/>
</dbReference>
<comment type="caution">
    <text evidence="1">The sequence shown here is derived from an EMBL/GenBank/DDBJ whole genome shotgun (WGS) entry which is preliminary data.</text>
</comment>
<protein>
    <submittedName>
        <fullName evidence="1">Uncharacterized protein</fullName>
    </submittedName>
</protein>
<name>A0A9Q3IPB4_9BASI</name>
<keyword evidence="2" id="KW-1185">Reference proteome</keyword>